<evidence type="ECO:0000313" key="5">
    <source>
        <dbReference type="Proteomes" id="UP000030689"/>
    </source>
</evidence>
<dbReference type="OMA" id="CLENQWT"/>
<accession>V4LBP5</accession>
<keyword evidence="2" id="KW-1003">Cell membrane</keyword>
<keyword evidence="5" id="KW-1185">Reference proteome</keyword>
<proteinExistence type="predicted"/>
<name>V4LBP5_EUTSA</name>
<organism evidence="4 5">
    <name type="scientific">Eutrema salsugineum</name>
    <name type="common">Saltwater cress</name>
    <name type="synonym">Sisymbrium salsugineum</name>
    <dbReference type="NCBI Taxonomy" id="72664"/>
    <lineage>
        <taxon>Eukaryota</taxon>
        <taxon>Viridiplantae</taxon>
        <taxon>Streptophyta</taxon>
        <taxon>Embryophyta</taxon>
        <taxon>Tracheophyta</taxon>
        <taxon>Spermatophyta</taxon>
        <taxon>Magnoliopsida</taxon>
        <taxon>eudicotyledons</taxon>
        <taxon>Gunneridae</taxon>
        <taxon>Pentapetalae</taxon>
        <taxon>rosids</taxon>
        <taxon>malvids</taxon>
        <taxon>Brassicales</taxon>
        <taxon>Brassicaceae</taxon>
        <taxon>Eutremeae</taxon>
        <taxon>Eutrema</taxon>
    </lineage>
</organism>
<dbReference type="InterPro" id="IPR011009">
    <property type="entry name" value="Kinase-like_dom_sf"/>
</dbReference>
<protein>
    <recommendedName>
        <fullName evidence="3">Protein kinase domain-containing protein</fullName>
    </recommendedName>
</protein>
<dbReference type="GO" id="GO:0005886">
    <property type="term" value="C:plasma membrane"/>
    <property type="evidence" value="ECO:0007669"/>
    <property type="project" value="UniProtKB-SubCell"/>
</dbReference>
<feature type="domain" description="Protein kinase" evidence="3">
    <location>
        <begin position="1"/>
        <end position="179"/>
    </location>
</feature>
<dbReference type="InterPro" id="IPR000719">
    <property type="entry name" value="Prot_kinase_dom"/>
</dbReference>
<keyword evidence="2" id="KW-0472">Membrane</keyword>
<evidence type="ECO:0000256" key="1">
    <source>
        <dbReference type="ARBA" id="ARBA00004236"/>
    </source>
</evidence>
<dbReference type="KEGG" id="eus:EUTSA_v10014783mg"/>
<dbReference type="SUPFAM" id="SSF56112">
    <property type="entry name" value="Protein kinase-like (PK-like)"/>
    <property type="match status" value="1"/>
</dbReference>
<dbReference type="eggNOG" id="KOG1187">
    <property type="taxonomic scope" value="Eukaryota"/>
</dbReference>
<dbReference type="GO" id="GO:0005524">
    <property type="term" value="F:ATP binding"/>
    <property type="evidence" value="ECO:0007669"/>
    <property type="project" value="InterPro"/>
</dbReference>
<evidence type="ECO:0000259" key="3">
    <source>
        <dbReference type="PROSITE" id="PS50011"/>
    </source>
</evidence>
<dbReference type="PANTHER" id="PTHR45621">
    <property type="entry name" value="OS01G0588500 PROTEIN-RELATED"/>
    <property type="match status" value="1"/>
</dbReference>
<evidence type="ECO:0000313" key="4">
    <source>
        <dbReference type="EMBL" id="ESQ41094.1"/>
    </source>
</evidence>
<sequence length="184" mass="21028">MFLSAEEQPLSWETRVKIAIGTAQGLAFLHSIKNSPVHLELRMHNIMLDEQYNPKLFYLESNKQYWEDDLTLVREFSRYQSPEFKMTGNSITCVGRSGKEGDIYTFGVILLDLLAKLEVRTTDYLPASYKIGEIIDPRLGSDYPANAATKMGTLIQICTMCDMKKRPLMQHVLDALNFIAEIKD</sequence>
<dbReference type="Gramene" id="ESQ41094">
    <property type="protein sequence ID" value="ESQ41094"/>
    <property type="gene ID" value="EUTSA_v10014783mg"/>
</dbReference>
<dbReference type="Pfam" id="PF07714">
    <property type="entry name" value="PK_Tyr_Ser-Thr"/>
    <property type="match status" value="1"/>
</dbReference>
<dbReference type="Gene3D" id="1.10.510.10">
    <property type="entry name" value="Transferase(Phosphotransferase) domain 1"/>
    <property type="match status" value="1"/>
</dbReference>
<dbReference type="InterPro" id="IPR050823">
    <property type="entry name" value="Plant_Ser_Thr_Prot_Kinase"/>
</dbReference>
<evidence type="ECO:0000256" key="2">
    <source>
        <dbReference type="ARBA" id="ARBA00022475"/>
    </source>
</evidence>
<dbReference type="Proteomes" id="UP000030689">
    <property type="component" value="Unassembled WGS sequence"/>
</dbReference>
<dbReference type="InterPro" id="IPR001245">
    <property type="entry name" value="Ser-Thr/Tyr_kinase_cat_dom"/>
</dbReference>
<reference evidence="4 5" key="1">
    <citation type="journal article" date="2013" name="Front. Plant Sci.">
        <title>The Reference Genome of the Halophytic Plant Eutrema salsugineum.</title>
        <authorList>
            <person name="Yang R."/>
            <person name="Jarvis D.E."/>
            <person name="Chen H."/>
            <person name="Beilstein M.A."/>
            <person name="Grimwood J."/>
            <person name="Jenkins J."/>
            <person name="Shu S."/>
            <person name="Prochnik S."/>
            <person name="Xin M."/>
            <person name="Ma C."/>
            <person name="Schmutz J."/>
            <person name="Wing R.A."/>
            <person name="Mitchell-Olds T."/>
            <person name="Schumaker K.S."/>
            <person name="Wang X."/>
        </authorList>
    </citation>
    <scope>NUCLEOTIDE SEQUENCE [LARGE SCALE GENOMIC DNA]</scope>
</reference>
<comment type="subcellular location">
    <subcellularLocation>
        <location evidence="1">Cell membrane</location>
    </subcellularLocation>
</comment>
<gene>
    <name evidence="4" type="ORF">EUTSA_v10014783mg</name>
</gene>
<dbReference type="EMBL" id="KI517464">
    <property type="protein sequence ID" value="ESQ41094.1"/>
    <property type="molecule type" value="Genomic_DNA"/>
</dbReference>
<dbReference type="AlphaFoldDB" id="V4LBP5"/>
<dbReference type="GO" id="GO:0004672">
    <property type="term" value="F:protein kinase activity"/>
    <property type="evidence" value="ECO:0007669"/>
    <property type="project" value="InterPro"/>
</dbReference>
<dbReference type="PROSITE" id="PS50011">
    <property type="entry name" value="PROTEIN_KINASE_DOM"/>
    <property type="match status" value="1"/>
</dbReference>